<dbReference type="Proteomes" id="UP000000763">
    <property type="component" value="Chromosome 6"/>
</dbReference>
<evidence type="ECO:0000256" key="1">
    <source>
        <dbReference type="SAM" id="MobiDB-lite"/>
    </source>
</evidence>
<sequence length="73" mass="8588">MATELGFGLAKERDSDERKTEKPKQRVEIMADGGCGYHVPHRHRVKEIVREVRAIRLRVMRIFDSFFVYKVVV</sequence>
<feature type="region of interest" description="Disordered" evidence="1">
    <location>
        <begin position="1"/>
        <end position="24"/>
    </location>
</feature>
<evidence type="ECO:0000313" key="2">
    <source>
        <dbReference type="EMBL" id="BAD61964.1"/>
    </source>
</evidence>
<accession>Q5Z5Z2</accession>
<gene>
    <name evidence="2" type="primary">P0612G07.28</name>
</gene>
<name>Q5Z5Z2_ORYSJ</name>
<reference evidence="3" key="2">
    <citation type="journal article" date="2008" name="Nucleic Acids Res.">
        <title>The rice annotation project database (RAP-DB): 2008 update.</title>
        <authorList>
            <consortium name="The rice annotation project (RAP)"/>
        </authorList>
    </citation>
    <scope>GENOME REANNOTATION</scope>
    <source>
        <strain evidence="3">cv. Nipponbare</strain>
    </source>
</reference>
<feature type="compositionally biased region" description="Basic and acidic residues" evidence="1">
    <location>
        <begin position="10"/>
        <end position="24"/>
    </location>
</feature>
<proteinExistence type="predicted"/>
<evidence type="ECO:0000313" key="3">
    <source>
        <dbReference type="Proteomes" id="UP000000763"/>
    </source>
</evidence>
<dbReference type="AlphaFoldDB" id="Q5Z5Z2"/>
<organism evidence="2 3">
    <name type="scientific">Oryza sativa subsp. japonica</name>
    <name type="common">Rice</name>
    <dbReference type="NCBI Taxonomy" id="39947"/>
    <lineage>
        <taxon>Eukaryota</taxon>
        <taxon>Viridiplantae</taxon>
        <taxon>Streptophyta</taxon>
        <taxon>Embryophyta</taxon>
        <taxon>Tracheophyta</taxon>
        <taxon>Spermatophyta</taxon>
        <taxon>Magnoliopsida</taxon>
        <taxon>Liliopsida</taxon>
        <taxon>Poales</taxon>
        <taxon>Poaceae</taxon>
        <taxon>BOP clade</taxon>
        <taxon>Oryzoideae</taxon>
        <taxon>Oryzeae</taxon>
        <taxon>Oryzinae</taxon>
        <taxon>Oryza</taxon>
        <taxon>Oryza sativa</taxon>
    </lineage>
</organism>
<reference evidence="3" key="1">
    <citation type="journal article" date="2005" name="Nature">
        <title>The map-based sequence of the rice genome.</title>
        <authorList>
            <consortium name="International rice genome sequencing project (IRGSP)"/>
            <person name="Matsumoto T."/>
            <person name="Wu J."/>
            <person name="Kanamori H."/>
            <person name="Katayose Y."/>
            <person name="Fujisawa M."/>
            <person name="Namiki N."/>
            <person name="Mizuno H."/>
            <person name="Yamamoto K."/>
            <person name="Antonio B.A."/>
            <person name="Baba T."/>
            <person name="Sakata K."/>
            <person name="Nagamura Y."/>
            <person name="Aoki H."/>
            <person name="Arikawa K."/>
            <person name="Arita K."/>
            <person name="Bito T."/>
            <person name="Chiden Y."/>
            <person name="Fujitsuka N."/>
            <person name="Fukunaka R."/>
            <person name="Hamada M."/>
            <person name="Harada C."/>
            <person name="Hayashi A."/>
            <person name="Hijishita S."/>
            <person name="Honda M."/>
            <person name="Hosokawa S."/>
            <person name="Ichikawa Y."/>
            <person name="Idonuma A."/>
            <person name="Iijima M."/>
            <person name="Ikeda M."/>
            <person name="Ikeno M."/>
            <person name="Ito K."/>
            <person name="Ito S."/>
            <person name="Ito T."/>
            <person name="Ito Y."/>
            <person name="Ito Y."/>
            <person name="Iwabuchi A."/>
            <person name="Kamiya K."/>
            <person name="Karasawa W."/>
            <person name="Kurita K."/>
            <person name="Katagiri S."/>
            <person name="Kikuta A."/>
            <person name="Kobayashi H."/>
            <person name="Kobayashi N."/>
            <person name="Machita K."/>
            <person name="Maehara T."/>
            <person name="Masukawa M."/>
            <person name="Mizubayashi T."/>
            <person name="Mukai Y."/>
            <person name="Nagasaki H."/>
            <person name="Nagata Y."/>
            <person name="Naito S."/>
            <person name="Nakashima M."/>
            <person name="Nakama Y."/>
            <person name="Nakamichi Y."/>
            <person name="Nakamura M."/>
            <person name="Meguro A."/>
            <person name="Negishi M."/>
            <person name="Ohta I."/>
            <person name="Ohta T."/>
            <person name="Okamoto M."/>
            <person name="Ono N."/>
            <person name="Saji S."/>
            <person name="Sakaguchi M."/>
            <person name="Sakai K."/>
            <person name="Shibata M."/>
            <person name="Shimokawa T."/>
            <person name="Song J."/>
            <person name="Takazaki Y."/>
            <person name="Terasawa K."/>
            <person name="Tsugane M."/>
            <person name="Tsuji K."/>
            <person name="Ueda S."/>
            <person name="Waki K."/>
            <person name="Yamagata H."/>
            <person name="Yamamoto M."/>
            <person name="Yamamoto S."/>
            <person name="Yamane H."/>
            <person name="Yoshiki S."/>
            <person name="Yoshihara R."/>
            <person name="Yukawa K."/>
            <person name="Zhong H."/>
            <person name="Yano M."/>
            <person name="Yuan Q."/>
            <person name="Ouyang S."/>
            <person name="Liu J."/>
            <person name="Jones K.M."/>
            <person name="Gansberger K."/>
            <person name="Moffat K."/>
            <person name="Hill J."/>
            <person name="Bera J."/>
            <person name="Fadrosh D."/>
            <person name="Jin S."/>
            <person name="Johri S."/>
            <person name="Kim M."/>
            <person name="Overton L."/>
            <person name="Reardon M."/>
            <person name="Tsitrin T."/>
            <person name="Vuong H."/>
            <person name="Weaver B."/>
            <person name="Ciecko A."/>
            <person name="Tallon L."/>
            <person name="Jackson J."/>
            <person name="Pai G."/>
            <person name="Aken S.V."/>
            <person name="Utterback T."/>
            <person name="Reidmuller S."/>
            <person name="Feldblyum T."/>
            <person name="Hsiao J."/>
            <person name="Zismann V."/>
            <person name="Iobst S."/>
            <person name="de Vazeille A.R."/>
            <person name="Buell C.R."/>
            <person name="Ying K."/>
            <person name="Li Y."/>
            <person name="Lu T."/>
            <person name="Huang Y."/>
            <person name="Zhao Q."/>
            <person name="Feng Q."/>
            <person name="Zhang L."/>
            <person name="Zhu J."/>
            <person name="Weng Q."/>
            <person name="Mu J."/>
            <person name="Lu Y."/>
            <person name="Fan D."/>
            <person name="Liu Y."/>
            <person name="Guan J."/>
            <person name="Zhang Y."/>
            <person name="Yu S."/>
            <person name="Liu X."/>
            <person name="Zhang Y."/>
            <person name="Hong G."/>
            <person name="Han B."/>
            <person name="Choisne N."/>
            <person name="Demange N."/>
            <person name="Orjeda G."/>
            <person name="Samain S."/>
            <person name="Cattolico L."/>
            <person name="Pelletier E."/>
            <person name="Couloux A."/>
            <person name="Segurens B."/>
            <person name="Wincker P."/>
            <person name="D'Hont A."/>
            <person name="Scarpelli C."/>
            <person name="Weissenbach J."/>
            <person name="Salanoubat M."/>
            <person name="Quetier F."/>
            <person name="Yu Y."/>
            <person name="Kim H.R."/>
            <person name="Rambo T."/>
            <person name="Currie J."/>
            <person name="Collura K."/>
            <person name="Luo M."/>
            <person name="Yang T."/>
            <person name="Ammiraju J.S.S."/>
            <person name="Engler F."/>
            <person name="Soderlund C."/>
            <person name="Wing R.A."/>
            <person name="Palmer L.E."/>
            <person name="de la Bastide M."/>
            <person name="Spiegel L."/>
            <person name="Nascimento L."/>
            <person name="Zutavern T."/>
            <person name="O'Shaughnessy A."/>
            <person name="Dike S."/>
            <person name="Dedhia N."/>
            <person name="Preston R."/>
            <person name="Balija V."/>
            <person name="McCombie W.R."/>
            <person name="Chow T."/>
            <person name="Chen H."/>
            <person name="Chung M."/>
            <person name="Chen C."/>
            <person name="Shaw J."/>
            <person name="Wu H."/>
            <person name="Hsiao K."/>
            <person name="Chao Y."/>
            <person name="Chu M."/>
            <person name="Cheng C."/>
            <person name="Hour A."/>
            <person name="Lee P."/>
            <person name="Lin S."/>
            <person name="Lin Y."/>
            <person name="Liou J."/>
            <person name="Liu S."/>
            <person name="Hsing Y."/>
            <person name="Raghuvanshi S."/>
            <person name="Mohanty A."/>
            <person name="Bharti A.K."/>
            <person name="Gaur A."/>
            <person name="Gupta V."/>
            <person name="Kumar D."/>
            <person name="Ravi V."/>
            <person name="Vij S."/>
            <person name="Kapur A."/>
            <person name="Khurana P."/>
            <person name="Khurana P."/>
            <person name="Khurana J.P."/>
            <person name="Tyagi A.K."/>
            <person name="Gaikwad K."/>
            <person name="Singh A."/>
            <person name="Dalal V."/>
            <person name="Srivastava S."/>
            <person name="Dixit A."/>
            <person name="Pal A.K."/>
            <person name="Ghazi I.A."/>
            <person name="Yadav M."/>
            <person name="Pandit A."/>
            <person name="Bhargava A."/>
            <person name="Sureshbabu K."/>
            <person name="Batra K."/>
            <person name="Sharma T.R."/>
            <person name="Mohapatra T."/>
            <person name="Singh N.K."/>
            <person name="Messing J."/>
            <person name="Nelson A.B."/>
            <person name="Fuks G."/>
            <person name="Kavchok S."/>
            <person name="Keizer G."/>
            <person name="Linton E."/>
            <person name="Llaca V."/>
            <person name="Song R."/>
            <person name="Tanyolac B."/>
            <person name="Young S."/>
            <person name="Ho-Il K."/>
            <person name="Hahn J.H."/>
            <person name="Sangsakoo G."/>
            <person name="Vanavichit A."/>
            <person name="de Mattos Luiz.A.T."/>
            <person name="Zimmer P.D."/>
            <person name="Malone G."/>
            <person name="Dellagostin O."/>
            <person name="de Oliveira A.C."/>
            <person name="Bevan M."/>
            <person name="Bancroft I."/>
            <person name="Minx P."/>
            <person name="Cordum H."/>
            <person name="Wilson R."/>
            <person name="Cheng Z."/>
            <person name="Jin W."/>
            <person name="Jiang J."/>
            <person name="Leong S.A."/>
            <person name="Iwama H."/>
            <person name="Gojobori T."/>
            <person name="Itoh T."/>
            <person name="Niimura Y."/>
            <person name="Fujii Y."/>
            <person name="Habara T."/>
            <person name="Sakai H."/>
            <person name="Sato Y."/>
            <person name="Wilson G."/>
            <person name="Kumar K."/>
            <person name="McCouch S."/>
            <person name="Juretic N."/>
            <person name="Hoen D."/>
            <person name="Wright S."/>
            <person name="Bruskiewich R."/>
            <person name="Bureau T."/>
            <person name="Miyao A."/>
            <person name="Hirochika H."/>
            <person name="Nishikawa T."/>
            <person name="Kadowaki K."/>
            <person name="Sugiura M."/>
            <person name="Burr B."/>
            <person name="Sasaki T."/>
        </authorList>
    </citation>
    <scope>NUCLEOTIDE SEQUENCE [LARGE SCALE GENOMIC DNA]</scope>
    <source>
        <strain evidence="3">cv. Nipponbare</strain>
    </source>
</reference>
<protein>
    <submittedName>
        <fullName evidence="2">Uncharacterized protein</fullName>
    </submittedName>
</protein>
<dbReference type="EMBL" id="AP005461">
    <property type="protein sequence ID" value="BAD61964.1"/>
    <property type="molecule type" value="Genomic_DNA"/>
</dbReference>